<feature type="transmembrane region" description="Helical" evidence="5">
    <location>
        <begin position="112"/>
        <end position="129"/>
    </location>
</feature>
<feature type="transmembrane region" description="Helical" evidence="5">
    <location>
        <begin position="361"/>
        <end position="381"/>
    </location>
</feature>
<feature type="transmembrane region" description="Helical" evidence="5">
    <location>
        <begin position="332"/>
        <end position="355"/>
    </location>
</feature>
<organism evidence="7 8">
    <name type="scientific">Ilumatobacter coccineus (strain NBRC 103263 / KCTC 29153 / YM16-304)</name>
    <dbReference type="NCBI Taxonomy" id="1313172"/>
    <lineage>
        <taxon>Bacteria</taxon>
        <taxon>Bacillati</taxon>
        <taxon>Actinomycetota</taxon>
        <taxon>Acidimicrobiia</taxon>
        <taxon>Acidimicrobiales</taxon>
        <taxon>Ilumatobacteraceae</taxon>
        <taxon>Ilumatobacter</taxon>
    </lineage>
</organism>
<keyword evidence="3 5" id="KW-1133">Transmembrane helix</keyword>
<evidence type="ECO:0000313" key="8">
    <source>
        <dbReference type="Proteomes" id="UP000011863"/>
    </source>
</evidence>
<keyword evidence="2 5" id="KW-0812">Transmembrane</keyword>
<evidence type="ECO:0000256" key="4">
    <source>
        <dbReference type="ARBA" id="ARBA00023136"/>
    </source>
</evidence>
<evidence type="ECO:0000256" key="3">
    <source>
        <dbReference type="ARBA" id="ARBA00022989"/>
    </source>
</evidence>
<keyword evidence="8" id="KW-1185">Reference proteome</keyword>
<feature type="transmembrane region" description="Helical" evidence="5">
    <location>
        <begin position="141"/>
        <end position="160"/>
    </location>
</feature>
<evidence type="ECO:0000313" key="7">
    <source>
        <dbReference type="EMBL" id="BAN04456.1"/>
    </source>
</evidence>
<dbReference type="Pfam" id="PF07690">
    <property type="entry name" value="MFS_1"/>
    <property type="match status" value="1"/>
</dbReference>
<sequence>MVPPPADAPTRLLTPEFWILAASTSVYFLGIGSLNVLVPTYVVDELGGSEATSGFVMGSMAVTALLARPWFGRMADRRGARDIIAIGAALACLSVLILAIDSSLAGAFASRLVMGAAGAGTFTGSMMLSMDIAPESRRAQAGAYILISFHVGLGVGPIGAEPILDATSYRTVWLIVSALAAVSFVIALALPNRRRPIDDTPPGPLVHRSAILPGLVTLFGVCAFNGLLQFAPLYAREIGLDDVGIVFTIASLTIVFVRLVFGRVPDMVGPIRAGSWALVLTAFAAAVVAFWAEPAGLYVGAALLACGLSLQSPSFMTLAIEGVSDRERGSALATYTGFFDLANAIIGPAVGLIVVGFDYRVAFLTAGSMSLVALAILRLLVAPRRMGAQAASLAITR</sequence>
<dbReference type="InterPro" id="IPR020846">
    <property type="entry name" value="MFS_dom"/>
</dbReference>
<feature type="transmembrane region" description="Helical" evidence="5">
    <location>
        <begin position="243"/>
        <end position="261"/>
    </location>
</feature>
<reference evidence="7 8" key="1">
    <citation type="journal article" date="2013" name="Int. J. Syst. Evol. Microbiol.">
        <title>Ilumatobacter nonamiense sp. nov. and Ilumatobacter coccineum sp. nov., isolated from seashore sand.</title>
        <authorList>
            <person name="Matsumoto A."/>
            <person name="Kasai H."/>
            <person name="Matsuo Y."/>
            <person name="Shizuri Y."/>
            <person name="Ichikawa N."/>
            <person name="Fujita N."/>
            <person name="Omura S."/>
            <person name="Takahashi Y."/>
        </authorList>
    </citation>
    <scope>NUCLEOTIDE SEQUENCE [LARGE SCALE GENOMIC DNA]</scope>
    <source>
        <strain evidence="8">NBRC 103263 / KCTC 29153 / YM16-304</strain>
    </source>
</reference>
<dbReference type="InterPro" id="IPR036259">
    <property type="entry name" value="MFS_trans_sf"/>
</dbReference>
<evidence type="ECO:0000256" key="1">
    <source>
        <dbReference type="ARBA" id="ARBA00004651"/>
    </source>
</evidence>
<feature type="transmembrane region" description="Helical" evidence="5">
    <location>
        <begin position="17"/>
        <end position="42"/>
    </location>
</feature>
<dbReference type="Gene3D" id="1.20.1250.20">
    <property type="entry name" value="MFS general substrate transporter like domains"/>
    <property type="match status" value="1"/>
</dbReference>
<dbReference type="AlphaFoldDB" id="A0A6C7EKI2"/>
<feature type="domain" description="Major facilitator superfamily (MFS) profile" evidence="6">
    <location>
        <begin position="16"/>
        <end position="385"/>
    </location>
</feature>
<dbReference type="GO" id="GO:0005886">
    <property type="term" value="C:plasma membrane"/>
    <property type="evidence" value="ECO:0007669"/>
    <property type="project" value="UniProtKB-SubCell"/>
</dbReference>
<evidence type="ECO:0000259" key="6">
    <source>
        <dbReference type="PROSITE" id="PS50850"/>
    </source>
</evidence>
<feature type="transmembrane region" description="Helical" evidence="5">
    <location>
        <begin position="54"/>
        <end position="71"/>
    </location>
</feature>
<gene>
    <name evidence="7" type="ORF">YM304_41420</name>
</gene>
<accession>A0A6C7EKI2</accession>
<name>A0A6C7EKI2_ILUCY</name>
<feature type="transmembrane region" description="Helical" evidence="5">
    <location>
        <begin position="273"/>
        <end position="292"/>
    </location>
</feature>
<evidence type="ECO:0000256" key="5">
    <source>
        <dbReference type="SAM" id="Phobius"/>
    </source>
</evidence>
<dbReference type="PROSITE" id="PS50850">
    <property type="entry name" value="MFS"/>
    <property type="match status" value="1"/>
</dbReference>
<dbReference type="KEGG" id="aym:YM304_41420"/>
<proteinExistence type="predicted"/>
<feature type="transmembrane region" description="Helical" evidence="5">
    <location>
        <begin position="210"/>
        <end position="231"/>
    </location>
</feature>
<feature type="transmembrane region" description="Helical" evidence="5">
    <location>
        <begin position="172"/>
        <end position="190"/>
    </location>
</feature>
<feature type="transmembrane region" description="Helical" evidence="5">
    <location>
        <begin position="298"/>
        <end position="320"/>
    </location>
</feature>
<dbReference type="InterPro" id="IPR052714">
    <property type="entry name" value="MFS_Exporter"/>
</dbReference>
<dbReference type="EMBL" id="AP012057">
    <property type="protein sequence ID" value="BAN04456.1"/>
    <property type="molecule type" value="Genomic_DNA"/>
</dbReference>
<dbReference type="PANTHER" id="PTHR23531:SF1">
    <property type="entry name" value="QUINOLENE RESISTANCE PROTEIN NORA"/>
    <property type="match status" value="1"/>
</dbReference>
<dbReference type="SUPFAM" id="SSF103473">
    <property type="entry name" value="MFS general substrate transporter"/>
    <property type="match status" value="1"/>
</dbReference>
<feature type="transmembrane region" description="Helical" evidence="5">
    <location>
        <begin position="83"/>
        <end position="100"/>
    </location>
</feature>
<keyword evidence="4 5" id="KW-0472">Membrane</keyword>
<evidence type="ECO:0000256" key="2">
    <source>
        <dbReference type="ARBA" id="ARBA00022692"/>
    </source>
</evidence>
<dbReference type="PANTHER" id="PTHR23531">
    <property type="entry name" value="QUINOLENE RESISTANCE PROTEIN NORA"/>
    <property type="match status" value="1"/>
</dbReference>
<dbReference type="Proteomes" id="UP000011863">
    <property type="component" value="Chromosome"/>
</dbReference>
<comment type="subcellular location">
    <subcellularLocation>
        <location evidence="1">Cell membrane</location>
        <topology evidence="1">Multi-pass membrane protein</topology>
    </subcellularLocation>
</comment>
<dbReference type="InterPro" id="IPR011701">
    <property type="entry name" value="MFS"/>
</dbReference>
<dbReference type="GO" id="GO:0022857">
    <property type="term" value="F:transmembrane transporter activity"/>
    <property type="evidence" value="ECO:0007669"/>
    <property type="project" value="InterPro"/>
</dbReference>
<protein>
    <submittedName>
        <fullName evidence="7">Putative major facilitator superfamily transporter</fullName>
    </submittedName>
</protein>